<proteinExistence type="predicted"/>
<feature type="region of interest" description="Disordered" evidence="5">
    <location>
        <begin position="282"/>
        <end position="310"/>
    </location>
</feature>
<dbReference type="PROSITE" id="PS50103">
    <property type="entry name" value="ZF_C3H1"/>
    <property type="match status" value="1"/>
</dbReference>
<keyword evidence="3 4" id="KW-0862">Zinc</keyword>
<reference evidence="8" key="1">
    <citation type="submission" date="2017-03" db="EMBL/GenBank/DDBJ databases">
        <authorList>
            <person name="Sharma R."/>
            <person name="Thines M."/>
        </authorList>
    </citation>
    <scope>NUCLEOTIDE SEQUENCE [LARGE SCALE GENOMIC DNA]</scope>
</reference>
<feature type="region of interest" description="Disordered" evidence="5">
    <location>
        <begin position="102"/>
        <end position="124"/>
    </location>
</feature>
<sequence length="953" mass="107248">MATGAVVVSQPRSGIIVSSQELKERAEYEKILKLRDEVFAGIHPRLKITSQSAEKVTSHAVETPPGSASRVPNGIASTAQRPNGVTHLYDYKPRLSVSQPIPFLNKSPNNQRTSTSGTSSSSGIDPIFLTKSEGLVRAEIKLHRQRIERNLEEQVHQRRLVSRQRISDLEAVPEFDITEVLEKAQQIVKPITLAETTAANGNASSSDSFDENTFYSSQINDSTTEEADEPPKWRPYKSCKYFFEGKCRKGDACTFLHDPAMRQRADEDGTQPMDVDSHIADRRISPRGQEQVQEAVSHSLNGHSPGQPSTQAGRIAELEKQAYNSLQSQKPASPKHGPHYYTQEPRDVFEEPPYSPPDARKPTSALQNGRADKLDRDGSNPRVQYAQRRVAVQNQPSQREYITRDDFVDSPVPSGVRIVRNHITSPLAPQPARVSPLAVTKVPQVSQGHRVIPDYHTPRGYGAETLSARQSPEVSLQLVNSRKRRRELDPSERTRNVTIRRTVGSPEPYIKEEPVSPLPFAESSSLYKSRGAREARQPLYVDTLSPQVRERIIYEPRSLEPPPSAYVTDMRASVTPVVRRAVSRAGYHVEEDGEVDLRRVVSAKHIRRQLSPAPYSAIPEHTARAASQALYAQPGLERPRHYRASVQPQPATYVLHDRSVSPAVRQARYSPPAKDDLVMAPPPRRIVVDLYGDRYYEAPVVADRRPSVAPTVRHVEPDPYYERLAPRSVIAHGPQYAESFEDRNYVPRIASPVLTSTHYLEYYPAPRGERLAMRPREVGTGEETYPIGHDRMRIVEYPEERQVSNREEMLRPREGAARIHSVRPAASQPELALESVVRVQSVRPEQDRVISLGGRREVAPPITRQVSVSPEGEFTRPVAYMPAEKARYYYPAEARGGRYMETGGMLDCPERWCGRVGEHGFTRKDHLIEHQRSFHVQDVAKTQRGSSKKPRRS</sequence>
<dbReference type="Gene3D" id="4.10.1000.10">
    <property type="entry name" value="Zinc finger, CCCH-type"/>
    <property type="match status" value="1"/>
</dbReference>
<evidence type="ECO:0000256" key="3">
    <source>
        <dbReference type="ARBA" id="ARBA00022833"/>
    </source>
</evidence>
<evidence type="ECO:0000259" key="6">
    <source>
        <dbReference type="PROSITE" id="PS50103"/>
    </source>
</evidence>
<name>A0A1W5D8D5_9LECA</name>
<evidence type="ECO:0000256" key="2">
    <source>
        <dbReference type="ARBA" id="ARBA00022771"/>
    </source>
</evidence>
<protein>
    <submittedName>
        <fullName evidence="7">Zinc finger, CCCH-type</fullName>
    </submittedName>
</protein>
<organism evidence="7 8">
    <name type="scientific">Lasallia pustulata</name>
    <dbReference type="NCBI Taxonomy" id="136370"/>
    <lineage>
        <taxon>Eukaryota</taxon>
        <taxon>Fungi</taxon>
        <taxon>Dikarya</taxon>
        <taxon>Ascomycota</taxon>
        <taxon>Pezizomycotina</taxon>
        <taxon>Lecanoromycetes</taxon>
        <taxon>OSLEUM clade</taxon>
        <taxon>Umbilicariomycetidae</taxon>
        <taxon>Umbilicariales</taxon>
        <taxon>Umbilicariaceae</taxon>
        <taxon>Lasallia</taxon>
    </lineage>
</organism>
<feature type="region of interest" description="Disordered" evidence="5">
    <location>
        <begin position="50"/>
        <end position="81"/>
    </location>
</feature>
<evidence type="ECO:0000313" key="8">
    <source>
        <dbReference type="Proteomes" id="UP000192927"/>
    </source>
</evidence>
<dbReference type="EMBL" id="FWEW01003471">
    <property type="protein sequence ID" value="SLM39192.1"/>
    <property type="molecule type" value="Genomic_DNA"/>
</dbReference>
<dbReference type="AlphaFoldDB" id="A0A1W5D8D5"/>
<feature type="compositionally biased region" description="Basic and acidic residues" evidence="5">
    <location>
        <begin position="370"/>
        <end position="379"/>
    </location>
</feature>
<keyword evidence="1 4" id="KW-0479">Metal-binding</keyword>
<feature type="zinc finger region" description="C3H1-type" evidence="4">
    <location>
        <begin position="233"/>
        <end position="260"/>
    </location>
</feature>
<keyword evidence="2 4" id="KW-0863">Zinc-finger</keyword>
<evidence type="ECO:0000256" key="5">
    <source>
        <dbReference type="SAM" id="MobiDB-lite"/>
    </source>
</evidence>
<dbReference type="InterPro" id="IPR036855">
    <property type="entry name" value="Znf_CCCH_sf"/>
</dbReference>
<evidence type="ECO:0000256" key="4">
    <source>
        <dbReference type="PROSITE-ProRule" id="PRU00723"/>
    </source>
</evidence>
<feature type="domain" description="C3H1-type" evidence="6">
    <location>
        <begin position="233"/>
        <end position="260"/>
    </location>
</feature>
<feature type="compositionally biased region" description="Low complexity" evidence="5">
    <location>
        <begin position="113"/>
        <end position="123"/>
    </location>
</feature>
<keyword evidence="8" id="KW-1185">Reference proteome</keyword>
<feature type="region of interest" description="Disordered" evidence="5">
    <location>
        <begin position="324"/>
        <end position="385"/>
    </location>
</feature>
<accession>A0A1W5D8D5</accession>
<dbReference type="Proteomes" id="UP000192927">
    <property type="component" value="Unassembled WGS sequence"/>
</dbReference>
<feature type="region of interest" description="Disordered" evidence="5">
    <location>
        <begin position="933"/>
        <end position="953"/>
    </location>
</feature>
<dbReference type="SUPFAM" id="SSF90229">
    <property type="entry name" value="CCCH zinc finger"/>
    <property type="match status" value="1"/>
</dbReference>
<dbReference type="Pfam" id="PF00642">
    <property type="entry name" value="zf-CCCH"/>
    <property type="match status" value="1"/>
</dbReference>
<evidence type="ECO:0000256" key="1">
    <source>
        <dbReference type="ARBA" id="ARBA00022723"/>
    </source>
</evidence>
<evidence type="ECO:0000313" key="7">
    <source>
        <dbReference type="EMBL" id="SLM39192.1"/>
    </source>
</evidence>
<feature type="compositionally biased region" description="Polar residues" evidence="5">
    <location>
        <begin position="288"/>
        <end position="310"/>
    </location>
</feature>
<dbReference type="InterPro" id="IPR000571">
    <property type="entry name" value="Znf_CCCH"/>
</dbReference>
<dbReference type="GO" id="GO:0008270">
    <property type="term" value="F:zinc ion binding"/>
    <property type="evidence" value="ECO:0007669"/>
    <property type="project" value="UniProtKB-KW"/>
</dbReference>